<gene>
    <name evidence="3" type="ORF">C5O23_12345</name>
</gene>
<accession>A0A2V1IJ02</accession>
<dbReference type="AlphaFoldDB" id="A0A2V1IJ02"/>
<reference evidence="4" key="1">
    <citation type="submission" date="2018-02" db="EMBL/GenBank/DDBJ databases">
        <authorList>
            <person name="Clavel T."/>
            <person name="Strowig T."/>
        </authorList>
    </citation>
    <scope>NUCLEOTIDE SEQUENCE [LARGE SCALE GENOMIC DNA]</scope>
    <source>
        <strain evidence="4">DSM 103720</strain>
    </source>
</reference>
<dbReference type="EMBL" id="PUEC01000037">
    <property type="protein sequence ID" value="PWB00577.1"/>
    <property type="molecule type" value="Genomic_DNA"/>
</dbReference>
<dbReference type="Gene3D" id="3.30.565.40">
    <property type="entry name" value="Fervidobacterium nodosum Rt17-B1 like"/>
    <property type="match status" value="1"/>
</dbReference>
<feature type="signal peptide" evidence="1">
    <location>
        <begin position="1"/>
        <end position="21"/>
    </location>
</feature>
<protein>
    <submittedName>
        <fullName evidence="3">DUF3298 domain-containing protein</fullName>
    </submittedName>
</protein>
<evidence type="ECO:0000256" key="1">
    <source>
        <dbReference type="SAM" id="SignalP"/>
    </source>
</evidence>
<proteinExistence type="predicted"/>
<evidence type="ECO:0000313" key="4">
    <source>
        <dbReference type="Proteomes" id="UP000244905"/>
    </source>
</evidence>
<name>A0A2V1IJ02_9BACT</name>
<keyword evidence="1" id="KW-0732">Signal</keyword>
<evidence type="ECO:0000259" key="2">
    <source>
        <dbReference type="Pfam" id="PF11738"/>
    </source>
</evidence>
<dbReference type="Gene3D" id="3.90.640.20">
    <property type="entry name" value="Heat-shock cognate protein, ATPase"/>
    <property type="match status" value="1"/>
</dbReference>
<dbReference type="GeneID" id="82527117"/>
<dbReference type="InterPro" id="IPR021729">
    <property type="entry name" value="DUF3298"/>
</dbReference>
<organism evidence="3 4">
    <name type="scientific">Duncaniella muris</name>
    <dbReference type="NCBI Taxonomy" id="2094150"/>
    <lineage>
        <taxon>Bacteria</taxon>
        <taxon>Pseudomonadati</taxon>
        <taxon>Bacteroidota</taxon>
        <taxon>Bacteroidia</taxon>
        <taxon>Bacteroidales</taxon>
        <taxon>Muribaculaceae</taxon>
        <taxon>Duncaniella</taxon>
    </lineage>
</organism>
<dbReference type="PROSITE" id="PS51257">
    <property type="entry name" value="PROKAR_LIPOPROTEIN"/>
    <property type="match status" value="1"/>
</dbReference>
<dbReference type="Pfam" id="PF11738">
    <property type="entry name" value="DUF3298"/>
    <property type="match status" value="1"/>
</dbReference>
<dbReference type="Proteomes" id="UP000244905">
    <property type="component" value="Unassembled WGS sequence"/>
</dbReference>
<evidence type="ECO:0000313" key="3">
    <source>
        <dbReference type="EMBL" id="PWB00577.1"/>
    </source>
</evidence>
<keyword evidence="4" id="KW-1185">Reference proteome</keyword>
<dbReference type="InterPro" id="IPR037126">
    <property type="entry name" value="PdaC/RsiV-like_sf"/>
</dbReference>
<sequence length="278" mass="30540">MERKYCFLASAALALALTACGGSGSGRKADAGLINEFQVSEILMTADKDYRISMDYGDAYLELYTSIHWPERLGSNDISVLQDSLLYFAYGDTAVTDIRAAIRAYLDNTSIVEGIKSVTEVDSLPADTMTYFNNVTASVMEVNEDMATYQVVSSTYLGGAHPMTSVRPFTYSFAQGQVLGFDNMFLPGVTADSIMPVIRTALARQLSVPVDALDRGGIFVSQLTYPGKPYIASNTLYFHYDPYEIGPYALGPVDVAVYPDEVDRFLRPDVKNLFDQGF</sequence>
<feature type="chain" id="PRO_5015966325" evidence="1">
    <location>
        <begin position="22"/>
        <end position="278"/>
    </location>
</feature>
<dbReference type="RefSeq" id="WP_107033235.1">
    <property type="nucleotide sequence ID" value="NZ_CAOLBL010000032.1"/>
</dbReference>
<feature type="domain" description="DUF3298" evidence="2">
    <location>
        <begin position="184"/>
        <end position="257"/>
    </location>
</feature>
<comment type="caution">
    <text evidence="3">The sequence shown here is derived from an EMBL/GenBank/DDBJ whole genome shotgun (WGS) entry which is preliminary data.</text>
</comment>